<dbReference type="PANTHER" id="PTHR47331">
    <property type="entry name" value="PHD-TYPE DOMAIN-CONTAINING PROTEIN"/>
    <property type="match status" value="1"/>
</dbReference>
<dbReference type="InterPro" id="IPR008737">
    <property type="entry name" value="DUF1758"/>
</dbReference>
<name>A0A158QY33_NIPBR</name>
<keyword evidence="5" id="KW-1185">Reference proteome</keyword>
<dbReference type="OMA" id="SSTNCHK"/>
<evidence type="ECO:0000256" key="1">
    <source>
        <dbReference type="SAM" id="Coils"/>
    </source>
</evidence>
<evidence type="ECO:0000313" key="4">
    <source>
        <dbReference type="EMBL" id="VDL71412.1"/>
    </source>
</evidence>
<keyword evidence="1" id="KW-0175">Coiled coil</keyword>
<evidence type="ECO:0000259" key="3">
    <source>
        <dbReference type="Pfam" id="PF05585"/>
    </source>
</evidence>
<feature type="domain" description="DUF1758" evidence="3">
    <location>
        <begin position="422"/>
        <end position="577"/>
    </location>
</feature>
<dbReference type="Pfam" id="PF05585">
    <property type="entry name" value="DUF1758"/>
    <property type="match status" value="1"/>
</dbReference>
<evidence type="ECO:0000313" key="5">
    <source>
        <dbReference type="Proteomes" id="UP000271162"/>
    </source>
</evidence>
<reference evidence="6" key="1">
    <citation type="submission" date="2016-04" db="UniProtKB">
        <authorList>
            <consortium name="WormBaseParasite"/>
        </authorList>
    </citation>
    <scope>IDENTIFICATION</scope>
</reference>
<evidence type="ECO:0000313" key="6">
    <source>
        <dbReference type="WBParaSite" id="NBR_0000782201-mRNA-1"/>
    </source>
</evidence>
<organism evidence="6">
    <name type="scientific">Nippostrongylus brasiliensis</name>
    <name type="common">Rat hookworm</name>
    <dbReference type="NCBI Taxonomy" id="27835"/>
    <lineage>
        <taxon>Eukaryota</taxon>
        <taxon>Metazoa</taxon>
        <taxon>Ecdysozoa</taxon>
        <taxon>Nematoda</taxon>
        <taxon>Chromadorea</taxon>
        <taxon>Rhabditida</taxon>
        <taxon>Rhabditina</taxon>
        <taxon>Rhabditomorpha</taxon>
        <taxon>Strongyloidea</taxon>
        <taxon>Heligmosomidae</taxon>
        <taxon>Nippostrongylus</taxon>
    </lineage>
</organism>
<gene>
    <name evidence="4" type="ORF">NBR_LOCUS7823</name>
</gene>
<feature type="coiled-coil region" evidence="1">
    <location>
        <begin position="156"/>
        <end position="183"/>
    </location>
</feature>
<feature type="compositionally biased region" description="Basic and acidic residues" evidence="2">
    <location>
        <begin position="352"/>
        <end position="361"/>
    </location>
</feature>
<feature type="region of interest" description="Disordered" evidence="2">
    <location>
        <begin position="333"/>
        <end position="397"/>
    </location>
</feature>
<sequence length="798" mass="90597">MASQLSSHKRLLTQHCNKLESILSRFKGEHLEEIRVEDDSTPGYERESRWKLQEGLGAIEACAAKIEKLWNDYARTIDEMDEIPSSEKGDFQLYSKKAEQAISSALDYTVILEGRSKAFASKISSSSHTDKYGNYEDIVNRLIDRLEKTVLRSPVIKDQRVLLEELQVIMSQLQQKGEQIDNQWLIKQVLSKFPDRVQRKVLERKNTMETRFSMENLLQTLEEIISNEEKIALFTTKKFSTSTRKDQKYDSGSVFKTAFNISCMYCKADHKAANCVKYKTPHERAKYLRDRKLCFICASPDHSTLECKKRPCFACQGRHHTSCCFKLGSTGSTFSKPTSVPESKRTIASPPTKDRSKETPRKSGSSTAVPSTQGKRTAAVHKVGHGNANQRPRVPEDLDQRESFLPTGELTVMDPTTRQLRKIPVLLDSGAEFSFIDTSLVEELRLPSLGSTKLRICTFGSNRVQECVSDKISLETWDDSGRPHSLKLFTYTGLTTTLKTPPLLEEDIAYINTLKIPFNLAKQSNPVKPQILLGSDQLWQLIKQDQTHIPLPSGLHLLPTHLGHMLTGQIQDPRTATPRERVLTDSEIVLNWISSQPRHDMGPFIRNRVSEIRNITQELQNQGFSVQFGHIASQMNPADCATRGLDKMQLADHFWWNGPHFLSKPKDQWRNAYDPITLEQDSSDELRDTNTTKVAYESSAQDNPGNERTKNQYVDLFKNIRSSNFSSVQRVVAYVIRFIKGVTARVNKKRTVPVTFNELLGKGTAASSTSLSAYYYQVTESIKTLTGRRWDLTLSRST</sequence>
<proteinExistence type="predicted"/>
<accession>A0A158QY33</accession>
<dbReference type="AlphaFoldDB" id="A0A158QY33"/>
<feature type="compositionally biased region" description="Polar residues" evidence="2">
    <location>
        <begin position="362"/>
        <end position="375"/>
    </location>
</feature>
<reference evidence="4 5" key="2">
    <citation type="submission" date="2018-11" db="EMBL/GenBank/DDBJ databases">
        <authorList>
            <consortium name="Pathogen Informatics"/>
        </authorList>
    </citation>
    <scope>NUCLEOTIDE SEQUENCE [LARGE SCALE GENOMIC DNA]</scope>
</reference>
<protein>
    <submittedName>
        <fullName evidence="6">DUF1758 domain-containing protein</fullName>
    </submittedName>
</protein>
<dbReference type="WBParaSite" id="NBR_0000782201-mRNA-1">
    <property type="protein sequence ID" value="NBR_0000782201-mRNA-1"/>
    <property type="gene ID" value="NBR_0000782201"/>
</dbReference>
<evidence type="ECO:0000256" key="2">
    <source>
        <dbReference type="SAM" id="MobiDB-lite"/>
    </source>
</evidence>
<dbReference type="Proteomes" id="UP000271162">
    <property type="component" value="Unassembled WGS sequence"/>
</dbReference>
<dbReference type="EMBL" id="UYSL01019930">
    <property type="protein sequence ID" value="VDL71412.1"/>
    <property type="molecule type" value="Genomic_DNA"/>
</dbReference>